<feature type="transmembrane region" description="Helical" evidence="1">
    <location>
        <begin position="46"/>
        <end position="70"/>
    </location>
</feature>
<sequence length="109" mass="11546">MKTLKIIVSLLLLSVLLTPVLASAVIPAPPTTSVTDLSTLYDKIATLMWQIFAIVALVLFVIAGIMFLTAQGDPAKVATARLFVLWGIVGIVVAAFAFSIVEIVGTFIT</sequence>
<proteinExistence type="predicted"/>
<evidence type="ECO:0008006" key="5">
    <source>
        <dbReference type="Google" id="ProtNLM"/>
    </source>
</evidence>
<keyword evidence="1" id="KW-0812">Transmembrane</keyword>
<dbReference type="AlphaFoldDB" id="A0A1G2JK86"/>
<dbReference type="Proteomes" id="UP000178935">
    <property type="component" value="Unassembled WGS sequence"/>
</dbReference>
<feature type="transmembrane region" description="Helical" evidence="1">
    <location>
        <begin position="82"/>
        <end position="108"/>
    </location>
</feature>
<dbReference type="InterPro" id="IPR043993">
    <property type="entry name" value="T4SS_pilin"/>
</dbReference>
<organism evidence="3 4">
    <name type="scientific">Candidatus Staskawiczbacteria bacterium RIFOXYD1_FULL_32_13</name>
    <dbReference type="NCBI Taxonomy" id="1802234"/>
    <lineage>
        <taxon>Bacteria</taxon>
        <taxon>Candidatus Staskawicziibacteriota</taxon>
    </lineage>
</organism>
<accession>A0A1G2JK86</accession>
<feature type="chain" id="PRO_5009583318" description="Conjugal transfer protein TrbC" evidence="2">
    <location>
        <begin position="25"/>
        <end position="109"/>
    </location>
</feature>
<keyword evidence="1" id="KW-0472">Membrane</keyword>
<comment type="caution">
    <text evidence="3">The sequence shown here is derived from an EMBL/GenBank/DDBJ whole genome shotgun (WGS) entry which is preliminary data.</text>
</comment>
<evidence type="ECO:0000256" key="1">
    <source>
        <dbReference type="SAM" id="Phobius"/>
    </source>
</evidence>
<dbReference type="Pfam" id="PF18895">
    <property type="entry name" value="T4SS_pilin"/>
    <property type="match status" value="1"/>
</dbReference>
<keyword evidence="2" id="KW-0732">Signal</keyword>
<evidence type="ECO:0000313" key="4">
    <source>
        <dbReference type="Proteomes" id="UP000178935"/>
    </source>
</evidence>
<keyword evidence="1" id="KW-1133">Transmembrane helix</keyword>
<protein>
    <recommendedName>
        <fullName evidence="5">Conjugal transfer protein TrbC</fullName>
    </recommendedName>
</protein>
<evidence type="ECO:0000313" key="3">
    <source>
        <dbReference type="EMBL" id="OGZ87524.1"/>
    </source>
</evidence>
<gene>
    <name evidence="3" type="ORF">A2561_00855</name>
</gene>
<dbReference type="EMBL" id="MHPU01000042">
    <property type="protein sequence ID" value="OGZ87524.1"/>
    <property type="molecule type" value="Genomic_DNA"/>
</dbReference>
<reference evidence="3 4" key="1">
    <citation type="journal article" date="2016" name="Nat. Commun.">
        <title>Thousands of microbial genomes shed light on interconnected biogeochemical processes in an aquifer system.</title>
        <authorList>
            <person name="Anantharaman K."/>
            <person name="Brown C.T."/>
            <person name="Hug L.A."/>
            <person name="Sharon I."/>
            <person name="Castelle C.J."/>
            <person name="Probst A.J."/>
            <person name="Thomas B.C."/>
            <person name="Singh A."/>
            <person name="Wilkins M.J."/>
            <person name="Karaoz U."/>
            <person name="Brodie E.L."/>
            <person name="Williams K.H."/>
            <person name="Hubbard S.S."/>
            <person name="Banfield J.F."/>
        </authorList>
    </citation>
    <scope>NUCLEOTIDE SEQUENCE [LARGE SCALE GENOMIC DNA]</scope>
</reference>
<feature type="signal peptide" evidence="2">
    <location>
        <begin position="1"/>
        <end position="24"/>
    </location>
</feature>
<name>A0A1G2JK86_9BACT</name>
<evidence type="ECO:0000256" key="2">
    <source>
        <dbReference type="SAM" id="SignalP"/>
    </source>
</evidence>